<accession>A0A1L9V5Q6</accession>
<organism evidence="2 3">
    <name type="scientific">Aspergillus glaucus CBS 516.65</name>
    <dbReference type="NCBI Taxonomy" id="1160497"/>
    <lineage>
        <taxon>Eukaryota</taxon>
        <taxon>Fungi</taxon>
        <taxon>Dikarya</taxon>
        <taxon>Ascomycota</taxon>
        <taxon>Pezizomycotina</taxon>
        <taxon>Eurotiomycetes</taxon>
        <taxon>Eurotiomycetidae</taxon>
        <taxon>Eurotiales</taxon>
        <taxon>Aspergillaceae</taxon>
        <taxon>Aspergillus</taxon>
        <taxon>Aspergillus subgen. Aspergillus</taxon>
    </lineage>
</organism>
<gene>
    <name evidence="2" type="ORF">ASPGLDRAFT_40090</name>
</gene>
<dbReference type="GeneID" id="34461434"/>
<dbReference type="RefSeq" id="XP_022395919.1">
    <property type="nucleotide sequence ID" value="XM_022545173.1"/>
</dbReference>
<protein>
    <submittedName>
        <fullName evidence="2">Uncharacterized protein</fullName>
    </submittedName>
</protein>
<evidence type="ECO:0000313" key="2">
    <source>
        <dbReference type="EMBL" id="OJJ79221.1"/>
    </source>
</evidence>
<dbReference type="Proteomes" id="UP000184300">
    <property type="component" value="Unassembled WGS sequence"/>
</dbReference>
<evidence type="ECO:0000256" key="1">
    <source>
        <dbReference type="SAM" id="SignalP"/>
    </source>
</evidence>
<sequence>MHLHLWTSLVTLLALAPHATAFFGSINIPPPELIPEKCRPTLQKAQVEGDNFLTYMKIFCDQSSCEKNLTFDKITESDIDSITNKVLHWAWKRVNPPLSLKHDIMPFYKEVKEDCFKSNTEFQDLFTSNTRHACETEKSDKLFTDIVSNCVITKVAQKYLHRLFIM</sequence>
<proteinExistence type="predicted"/>
<feature type="signal peptide" evidence="1">
    <location>
        <begin position="1"/>
        <end position="21"/>
    </location>
</feature>
<keyword evidence="3" id="KW-1185">Reference proteome</keyword>
<feature type="chain" id="PRO_5013290417" evidence="1">
    <location>
        <begin position="22"/>
        <end position="166"/>
    </location>
</feature>
<keyword evidence="1" id="KW-0732">Signal</keyword>
<reference evidence="3" key="1">
    <citation type="journal article" date="2017" name="Genome Biol.">
        <title>Comparative genomics reveals high biological diversity and specific adaptations in the industrially and medically important fungal genus Aspergillus.</title>
        <authorList>
            <person name="de Vries R.P."/>
            <person name="Riley R."/>
            <person name="Wiebenga A."/>
            <person name="Aguilar-Osorio G."/>
            <person name="Amillis S."/>
            <person name="Uchima C.A."/>
            <person name="Anderluh G."/>
            <person name="Asadollahi M."/>
            <person name="Askin M."/>
            <person name="Barry K."/>
            <person name="Battaglia E."/>
            <person name="Bayram O."/>
            <person name="Benocci T."/>
            <person name="Braus-Stromeyer S.A."/>
            <person name="Caldana C."/>
            <person name="Canovas D."/>
            <person name="Cerqueira G.C."/>
            <person name="Chen F."/>
            <person name="Chen W."/>
            <person name="Choi C."/>
            <person name="Clum A."/>
            <person name="Dos Santos R.A."/>
            <person name="Damasio A.R."/>
            <person name="Diallinas G."/>
            <person name="Emri T."/>
            <person name="Fekete E."/>
            <person name="Flipphi M."/>
            <person name="Freyberg S."/>
            <person name="Gallo A."/>
            <person name="Gournas C."/>
            <person name="Habgood R."/>
            <person name="Hainaut M."/>
            <person name="Harispe M.L."/>
            <person name="Henrissat B."/>
            <person name="Hilden K.S."/>
            <person name="Hope R."/>
            <person name="Hossain A."/>
            <person name="Karabika E."/>
            <person name="Karaffa L."/>
            <person name="Karanyi Z."/>
            <person name="Krasevec N."/>
            <person name="Kuo A."/>
            <person name="Kusch H."/>
            <person name="LaButti K."/>
            <person name="Lagendijk E.L."/>
            <person name="Lapidus A."/>
            <person name="Levasseur A."/>
            <person name="Lindquist E."/>
            <person name="Lipzen A."/>
            <person name="Logrieco A.F."/>
            <person name="MacCabe A."/>
            <person name="Maekelae M.R."/>
            <person name="Malavazi I."/>
            <person name="Melin P."/>
            <person name="Meyer V."/>
            <person name="Mielnichuk N."/>
            <person name="Miskei M."/>
            <person name="Molnar A.P."/>
            <person name="Mule G."/>
            <person name="Ngan C.Y."/>
            <person name="Orejas M."/>
            <person name="Orosz E."/>
            <person name="Ouedraogo J.P."/>
            <person name="Overkamp K.M."/>
            <person name="Park H.-S."/>
            <person name="Perrone G."/>
            <person name="Piumi F."/>
            <person name="Punt P.J."/>
            <person name="Ram A.F."/>
            <person name="Ramon A."/>
            <person name="Rauscher S."/>
            <person name="Record E."/>
            <person name="Riano-Pachon D.M."/>
            <person name="Robert V."/>
            <person name="Roehrig J."/>
            <person name="Ruller R."/>
            <person name="Salamov A."/>
            <person name="Salih N.S."/>
            <person name="Samson R.A."/>
            <person name="Sandor E."/>
            <person name="Sanguinetti M."/>
            <person name="Schuetze T."/>
            <person name="Sepcic K."/>
            <person name="Shelest E."/>
            <person name="Sherlock G."/>
            <person name="Sophianopoulou V."/>
            <person name="Squina F.M."/>
            <person name="Sun H."/>
            <person name="Susca A."/>
            <person name="Todd R.B."/>
            <person name="Tsang A."/>
            <person name="Unkles S.E."/>
            <person name="van de Wiele N."/>
            <person name="van Rossen-Uffink D."/>
            <person name="Oliveira J.V."/>
            <person name="Vesth T.C."/>
            <person name="Visser J."/>
            <person name="Yu J.-H."/>
            <person name="Zhou M."/>
            <person name="Andersen M.R."/>
            <person name="Archer D.B."/>
            <person name="Baker S.E."/>
            <person name="Benoit I."/>
            <person name="Brakhage A.A."/>
            <person name="Braus G.H."/>
            <person name="Fischer R."/>
            <person name="Frisvad J.C."/>
            <person name="Goldman G.H."/>
            <person name="Houbraken J."/>
            <person name="Oakley B."/>
            <person name="Pocsi I."/>
            <person name="Scazzocchio C."/>
            <person name="Seiboth B."/>
            <person name="vanKuyk P.A."/>
            <person name="Wortman J."/>
            <person name="Dyer P.S."/>
            <person name="Grigoriev I.V."/>
        </authorList>
    </citation>
    <scope>NUCLEOTIDE SEQUENCE [LARGE SCALE GENOMIC DNA]</scope>
    <source>
        <strain evidence="3">CBS 516.65</strain>
    </source>
</reference>
<dbReference type="AlphaFoldDB" id="A0A1L9V5Q6"/>
<evidence type="ECO:0000313" key="3">
    <source>
        <dbReference type="Proteomes" id="UP000184300"/>
    </source>
</evidence>
<dbReference type="EMBL" id="KV878920">
    <property type="protein sequence ID" value="OJJ79221.1"/>
    <property type="molecule type" value="Genomic_DNA"/>
</dbReference>
<dbReference type="VEuPathDB" id="FungiDB:ASPGLDRAFT_40090"/>
<name>A0A1L9V5Q6_ASPGL</name>